<sequence>LRLPAELIDIILDCLSPESVICLALTCRALFVRYFPRPAPLSDTAKAAFLQYLERDHPSLYFCHDCIRLHTWHLTQTRHGIWVCSGPCLRIRGVNGLMGSHVSEYGMNFTYSLARIVMNRHLYGSAHGPSAKDMAVTNYIRNVIHDISIARSWSAKIINNGLYLHGRMVYQSLSKDGDFRTLRDSLQHLHRLLICPHLEPPSNYPAWVHVIPELVWDCDSPDDVGPMSGKIRSCRVCFTDYRIDIVLREQRSYCGIAWPRGENWAVEINRWHKLGGCRSPYDLEW</sequence>
<accession>A0AA40BM76</accession>
<evidence type="ECO:0008006" key="3">
    <source>
        <dbReference type="Google" id="ProtNLM"/>
    </source>
</evidence>
<dbReference type="Proteomes" id="UP001172159">
    <property type="component" value="Unassembled WGS sequence"/>
</dbReference>
<evidence type="ECO:0000313" key="2">
    <source>
        <dbReference type="Proteomes" id="UP001172159"/>
    </source>
</evidence>
<reference evidence="1" key="1">
    <citation type="submission" date="2023-06" db="EMBL/GenBank/DDBJ databases">
        <title>Genome-scale phylogeny and comparative genomics of the fungal order Sordariales.</title>
        <authorList>
            <consortium name="Lawrence Berkeley National Laboratory"/>
            <person name="Hensen N."/>
            <person name="Bonometti L."/>
            <person name="Westerberg I."/>
            <person name="Brannstrom I.O."/>
            <person name="Guillou S."/>
            <person name="Cros-Aarteil S."/>
            <person name="Calhoun S."/>
            <person name="Haridas S."/>
            <person name="Kuo A."/>
            <person name="Mondo S."/>
            <person name="Pangilinan J."/>
            <person name="Riley R."/>
            <person name="Labutti K."/>
            <person name="Andreopoulos B."/>
            <person name="Lipzen A."/>
            <person name="Chen C."/>
            <person name="Yanf M."/>
            <person name="Daum C."/>
            <person name="Ng V."/>
            <person name="Clum A."/>
            <person name="Steindorff A."/>
            <person name="Ohm R."/>
            <person name="Martin F."/>
            <person name="Silar P."/>
            <person name="Natvig D."/>
            <person name="Lalanne C."/>
            <person name="Gautier V."/>
            <person name="Ament-Velasquez S.L."/>
            <person name="Kruys A."/>
            <person name="Hutchinson M.I."/>
            <person name="Powell A.J."/>
            <person name="Barry K."/>
            <person name="Miller A.N."/>
            <person name="Grigoriev I.V."/>
            <person name="Debuchy R."/>
            <person name="Gladieux P."/>
            <person name="Thoren M.H."/>
            <person name="Johannesson H."/>
        </authorList>
    </citation>
    <scope>NUCLEOTIDE SEQUENCE</scope>
    <source>
        <strain evidence="1">CBS 540.89</strain>
    </source>
</reference>
<organism evidence="1 2">
    <name type="scientific">Apiosordaria backusii</name>
    <dbReference type="NCBI Taxonomy" id="314023"/>
    <lineage>
        <taxon>Eukaryota</taxon>
        <taxon>Fungi</taxon>
        <taxon>Dikarya</taxon>
        <taxon>Ascomycota</taxon>
        <taxon>Pezizomycotina</taxon>
        <taxon>Sordariomycetes</taxon>
        <taxon>Sordariomycetidae</taxon>
        <taxon>Sordariales</taxon>
        <taxon>Lasiosphaeriaceae</taxon>
        <taxon>Apiosordaria</taxon>
    </lineage>
</organism>
<proteinExistence type="predicted"/>
<dbReference type="AlphaFoldDB" id="A0AA40BM76"/>
<feature type="non-terminal residue" evidence="1">
    <location>
        <position position="285"/>
    </location>
</feature>
<name>A0AA40BM76_9PEZI</name>
<feature type="non-terminal residue" evidence="1">
    <location>
        <position position="1"/>
    </location>
</feature>
<dbReference type="EMBL" id="JAUKTV010000006">
    <property type="protein sequence ID" value="KAK0736772.1"/>
    <property type="molecule type" value="Genomic_DNA"/>
</dbReference>
<comment type="caution">
    <text evidence="1">The sequence shown here is derived from an EMBL/GenBank/DDBJ whole genome shotgun (WGS) entry which is preliminary data.</text>
</comment>
<keyword evidence="2" id="KW-1185">Reference proteome</keyword>
<gene>
    <name evidence="1" type="ORF">B0T21DRAFT_276148</name>
</gene>
<evidence type="ECO:0000313" key="1">
    <source>
        <dbReference type="EMBL" id="KAK0736772.1"/>
    </source>
</evidence>
<dbReference type="CDD" id="cd09917">
    <property type="entry name" value="F-box_SF"/>
    <property type="match status" value="1"/>
</dbReference>
<protein>
    <recommendedName>
        <fullName evidence="3">F-box domain-containing protein</fullName>
    </recommendedName>
</protein>